<evidence type="ECO:0000313" key="2">
    <source>
        <dbReference type="EMBL" id="SVB51662.1"/>
    </source>
</evidence>
<name>A0A382EMW9_9ZZZZ</name>
<sequence>MEGLTSTNYSDEDENDPNQIQIKFDMAG</sequence>
<gene>
    <name evidence="2" type="ORF">METZ01_LOCUS204516</name>
</gene>
<dbReference type="EMBL" id="UINC01045199">
    <property type="protein sequence ID" value="SVB51662.1"/>
    <property type="molecule type" value="Genomic_DNA"/>
</dbReference>
<protein>
    <submittedName>
        <fullName evidence="2">Uncharacterized protein</fullName>
    </submittedName>
</protein>
<feature type="region of interest" description="Disordered" evidence="1">
    <location>
        <begin position="1"/>
        <end position="28"/>
    </location>
</feature>
<reference evidence="2" key="1">
    <citation type="submission" date="2018-05" db="EMBL/GenBank/DDBJ databases">
        <authorList>
            <person name="Lanie J.A."/>
            <person name="Ng W.-L."/>
            <person name="Kazmierczak K.M."/>
            <person name="Andrzejewski T.M."/>
            <person name="Davidsen T.M."/>
            <person name="Wayne K.J."/>
            <person name="Tettelin H."/>
            <person name="Glass J.I."/>
            <person name="Rusch D."/>
            <person name="Podicherti R."/>
            <person name="Tsui H.-C.T."/>
            <person name="Winkler M.E."/>
        </authorList>
    </citation>
    <scope>NUCLEOTIDE SEQUENCE</scope>
</reference>
<organism evidence="2">
    <name type="scientific">marine metagenome</name>
    <dbReference type="NCBI Taxonomy" id="408172"/>
    <lineage>
        <taxon>unclassified sequences</taxon>
        <taxon>metagenomes</taxon>
        <taxon>ecological metagenomes</taxon>
    </lineage>
</organism>
<feature type="non-terminal residue" evidence="2">
    <location>
        <position position="28"/>
    </location>
</feature>
<dbReference type="AlphaFoldDB" id="A0A382EMW9"/>
<proteinExistence type="predicted"/>
<accession>A0A382EMW9</accession>
<evidence type="ECO:0000256" key="1">
    <source>
        <dbReference type="SAM" id="MobiDB-lite"/>
    </source>
</evidence>